<dbReference type="Proteomes" id="UP000215181">
    <property type="component" value="Unassembled WGS sequence"/>
</dbReference>
<reference evidence="1 2" key="1">
    <citation type="submission" date="2017-07" db="EMBL/GenBank/DDBJ databases">
        <title>Thauera sp. KNDSS-Mac4 genome sequence and assembly.</title>
        <authorList>
            <person name="Mayilraj S."/>
        </authorList>
    </citation>
    <scope>NUCLEOTIDE SEQUENCE [LARGE SCALE GENOMIC DNA]</scope>
    <source>
        <strain evidence="1 2">KNDSS-Mac4</strain>
    </source>
</reference>
<dbReference type="InterPro" id="IPR009679">
    <property type="entry name" value="Phage_186_CII-like"/>
</dbReference>
<dbReference type="AlphaFoldDB" id="A0A235EW98"/>
<gene>
    <name evidence="1" type="ORF">CGK74_13810</name>
</gene>
<evidence type="ECO:0008006" key="3">
    <source>
        <dbReference type="Google" id="ProtNLM"/>
    </source>
</evidence>
<dbReference type="EMBL" id="NOIH01000015">
    <property type="protein sequence ID" value="OYD53284.1"/>
    <property type="molecule type" value="Genomic_DNA"/>
</dbReference>
<protein>
    <recommendedName>
        <fullName evidence="3">Phage regulatory protein CII</fullName>
    </recommendedName>
</protein>
<accession>A0A235EW98</accession>
<keyword evidence="2" id="KW-1185">Reference proteome</keyword>
<proteinExistence type="predicted"/>
<evidence type="ECO:0000313" key="2">
    <source>
        <dbReference type="Proteomes" id="UP000215181"/>
    </source>
</evidence>
<dbReference type="Pfam" id="PF06892">
    <property type="entry name" value="Phage_CP76"/>
    <property type="match status" value="1"/>
</dbReference>
<dbReference type="GO" id="GO:0003677">
    <property type="term" value="F:DNA binding"/>
    <property type="evidence" value="ECO:0007669"/>
    <property type="project" value="InterPro"/>
</dbReference>
<dbReference type="OrthoDB" id="6688863at2"/>
<organism evidence="1 2">
    <name type="scientific">Thauera propionica</name>
    <dbReference type="NCBI Taxonomy" id="2019431"/>
    <lineage>
        <taxon>Bacteria</taxon>
        <taxon>Pseudomonadati</taxon>
        <taxon>Pseudomonadota</taxon>
        <taxon>Betaproteobacteria</taxon>
        <taxon>Rhodocyclales</taxon>
        <taxon>Zoogloeaceae</taxon>
        <taxon>Thauera</taxon>
    </lineage>
</organism>
<comment type="caution">
    <text evidence="1">The sequence shown here is derived from an EMBL/GenBank/DDBJ whole genome shotgun (WGS) entry which is preliminary data.</text>
</comment>
<dbReference type="RefSeq" id="WP_094269025.1">
    <property type="nucleotide sequence ID" value="NZ_NOIH01000015.1"/>
</dbReference>
<evidence type="ECO:0000313" key="1">
    <source>
        <dbReference type="EMBL" id="OYD53284.1"/>
    </source>
</evidence>
<name>A0A235EW98_9RHOO</name>
<sequence length="154" mass="16383">MSTVQDAFYATCHDAPGGCESLAPRLGTSPAVLRNKANPHNTANVPSLKDADQVMGLTGDYRILHALCANHGHVAVPVDAHGNSGDMAVLELVTHVWAANGNVGAAVDNTLADGRVELRELKNVRAAIYRTQQALLNMLARLEEMAEPEHQGGR</sequence>